<organism evidence="1 2">
    <name type="scientific">Bursaphelenchus xylophilus</name>
    <name type="common">Pinewood nematode worm</name>
    <name type="synonym">Aphelenchoides xylophilus</name>
    <dbReference type="NCBI Taxonomy" id="6326"/>
    <lineage>
        <taxon>Eukaryota</taxon>
        <taxon>Metazoa</taxon>
        <taxon>Ecdysozoa</taxon>
        <taxon>Nematoda</taxon>
        <taxon>Chromadorea</taxon>
        <taxon>Rhabditida</taxon>
        <taxon>Tylenchina</taxon>
        <taxon>Tylenchomorpha</taxon>
        <taxon>Aphelenchoidea</taxon>
        <taxon>Aphelenchoididae</taxon>
        <taxon>Bursaphelenchus</taxon>
    </lineage>
</organism>
<dbReference type="SMR" id="A0A7I8XK43"/>
<dbReference type="EMBL" id="CAJFCV020000004">
    <property type="protein sequence ID" value="CAG9118247.1"/>
    <property type="molecule type" value="Genomic_DNA"/>
</dbReference>
<dbReference type="Proteomes" id="UP000582659">
    <property type="component" value="Unassembled WGS sequence"/>
</dbReference>
<dbReference type="EMBL" id="CAJFDI010000004">
    <property type="protein sequence ID" value="CAD5227827.1"/>
    <property type="molecule type" value="Genomic_DNA"/>
</dbReference>
<sequence>MNCRFRRSLMEEEAAVPKKPRLQPAEAPRLSSNAASIFAEHYLLHLSHMVGRPFPEVEMTRALRLVAISKPFAEATQQTHKNQIVVLAFHSDRVGVISVAARRQVISEIPLKYQLQGVEATKRFLTLVFPKQMDVAIIFCNEGSEFSPKEFTNMTRFLMNTFTGRFLWTCGRQVHSRHKRNWAAALAVLEILRTRLYIAYGPFHALPFLENCKFHQLIISNVHRGMHLEGLDEVAVDELTFEGTSDFLRYLHAPLPGVKSLSFWLGPWDSMPRTPYMEVFRRIPEYFPDLEVVKMNDRCFLDSFQPSHRRIAWKWDEGYEVLRRNVRNLQNVFQCVKEAAKIKTEIQAAISLWNIDLDYKVGIIREVMGEPQRSQGALKLQYQLGDVSVLFQIIGITIVTV</sequence>
<gene>
    <name evidence="1" type="ORF">BXYJ_LOCUS10144</name>
</gene>
<protein>
    <submittedName>
        <fullName evidence="1">(pine wood nematode) hypothetical protein</fullName>
    </submittedName>
</protein>
<proteinExistence type="predicted"/>
<evidence type="ECO:0000313" key="2">
    <source>
        <dbReference type="Proteomes" id="UP000659654"/>
    </source>
</evidence>
<comment type="caution">
    <text evidence="1">The sequence shown here is derived from an EMBL/GenBank/DDBJ whole genome shotgun (WGS) entry which is preliminary data.</text>
</comment>
<evidence type="ECO:0000313" key="1">
    <source>
        <dbReference type="EMBL" id="CAD5227827.1"/>
    </source>
</evidence>
<dbReference type="OrthoDB" id="10376551at2759"/>
<dbReference type="Proteomes" id="UP000659654">
    <property type="component" value="Unassembled WGS sequence"/>
</dbReference>
<dbReference type="AlphaFoldDB" id="A0A7I8XK43"/>
<reference evidence="1" key="1">
    <citation type="submission" date="2020-09" db="EMBL/GenBank/DDBJ databases">
        <authorList>
            <person name="Kikuchi T."/>
        </authorList>
    </citation>
    <scope>NUCLEOTIDE SEQUENCE</scope>
    <source>
        <strain evidence="1">Ka4C1</strain>
    </source>
</reference>
<accession>A0A7I8XK43</accession>
<name>A0A7I8XK43_BURXY</name>
<keyword evidence="2" id="KW-1185">Reference proteome</keyword>